<accession>A0ABW1EXZ1</accession>
<organism evidence="2 3">
    <name type="scientific">Kitasatospora aburaviensis</name>
    <dbReference type="NCBI Taxonomy" id="67265"/>
    <lineage>
        <taxon>Bacteria</taxon>
        <taxon>Bacillati</taxon>
        <taxon>Actinomycetota</taxon>
        <taxon>Actinomycetes</taxon>
        <taxon>Kitasatosporales</taxon>
        <taxon>Streptomycetaceae</taxon>
        <taxon>Kitasatospora</taxon>
    </lineage>
</organism>
<sequence length="144" mass="15935">MATAGLTRGMGSFVKECEHPESRWSKCPHEYKIRYRNAAGRRTEESGFATQDKAKARLAEVYHARKNSPQNQRKAERLQKYGGMNFSDHVAEWLKGQRDLGPASLRNLDLSSPADLTRPAAAPGSGSSAWNRPGPGVPARPRTM</sequence>
<reference evidence="3" key="1">
    <citation type="journal article" date="2019" name="Int. J. Syst. Evol. Microbiol.">
        <title>The Global Catalogue of Microorganisms (GCM) 10K type strain sequencing project: providing services to taxonomists for standard genome sequencing and annotation.</title>
        <authorList>
            <consortium name="The Broad Institute Genomics Platform"/>
            <consortium name="The Broad Institute Genome Sequencing Center for Infectious Disease"/>
            <person name="Wu L."/>
            <person name="Ma J."/>
        </authorList>
    </citation>
    <scope>NUCLEOTIDE SEQUENCE [LARGE SCALE GENOMIC DNA]</scope>
    <source>
        <strain evidence="3">CGMCC 4.1469</strain>
    </source>
</reference>
<evidence type="ECO:0008006" key="4">
    <source>
        <dbReference type="Google" id="ProtNLM"/>
    </source>
</evidence>
<gene>
    <name evidence="2" type="ORF">ACFP0N_18015</name>
</gene>
<feature type="compositionally biased region" description="Low complexity" evidence="1">
    <location>
        <begin position="119"/>
        <end position="129"/>
    </location>
</feature>
<evidence type="ECO:0000313" key="2">
    <source>
        <dbReference type="EMBL" id="MFC5886867.1"/>
    </source>
</evidence>
<protein>
    <recommendedName>
        <fullName evidence="4">Integrase</fullName>
    </recommendedName>
</protein>
<name>A0ABW1EXZ1_9ACTN</name>
<comment type="caution">
    <text evidence="2">The sequence shown here is derived from an EMBL/GenBank/DDBJ whole genome shotgun (WGS) entry which is preliminary data.</text>
</comment>
<dbReference type="RefSeq" id="WP_313767407.1">
    <property type="nucleotide sequence ID" value="NZ_BAAAVH010000027.1"/>
</dbReference>
<dbReference type="Proteomes" id="UP001596067">
    <property type="component" value="Unassembled WGS sequence"/>
</dbReference>
<evidence type="ECO:0000313" key="3">
    <source>
        <dbReference type="Proteomes" id="UP001596067"/>
    </source>
</evidence>
<feature type="region of interest" description="Disordered" evidence="1">
    <location>
        <begin position="102"/>
        <end position="144"/>
    </location>
</feature>
<proteinExistence type="predicted"/>
<dbReference type="EMBL" id="JBHSOD010000021">
    <property type="protein sequence ID" value="MFC5886867.1"/>
    <property type="molecule type" value="Genomic_DNA"/>
</dbReference>
<keyword evidence="3" id="KW-1185">Reference proteome</keyword>
<evidence type="ECO:0000256" key="1">
    <source>
        <dbReference type="SAM" id="MobiDB-lite"/>
    </source>
</evidence>